<name>A0A6J6I4I8_9ZZZZ</name>
<gene>
    <name evidence="1" type="ORF">UFOPK1951_00248</name>
</gene>
<organism evidence="1">
    <name type="scientific">freshwater metagenome</name>
    <dbReference type="NCBI Taxonomy" id="449393"/>
    <lineage>
        <taxon>unclassified sequences</taxon>
        <taxon>metagenomes</taxon>
        <taxon>ecological metagenomes</taxon>
    </lineage>
</organism>
<sequence length="304" mass="33344">MSARLRIVLIPIISILIFSLFSEASATVISNSETIPNQVVYECVGAKTQYTFSVCPPGVKKKRAGVYLGSQVWSSQLDGRSAEYGLFYTGLSKTQGSYLLNFMVQKISGDFEVGNTDSGFRVALVGRDTYKEAMVLGADPIERSFGGSNNQQNNTKPFAQSFPLAAYLPDTFPMRDGILRYEELARGIYVLVRYQPVNRKNGSGSESTTGFVYFLEGDKFPSQLIDGGIQSQKMNSFLNRAIVDKKKVKKLRNIVSVLYSTNQMNPNKNCNFVVGGKCMDSNPEPFTPPPGAGCNFMVGGVCRG</sequence>
<evidence type="ECO:0000313" key="1">
    <source>
        <dbReference type="EMBL" id="CAB4621352.1"/>
    </source>
</evidence>
<reference evidence="1" key="1">
    <citation type="submission" date="2020-05" db="EMBL/GenBank/DDBJ databases">
        <authorList>
            <person name="Chiriac C."/>
            <person name="Salcher M."/>
            <person name="Ghai R."/>
            <person name="Kavagutti S V."/>
        </authorList>
    </citation>
    <scope>NUCLEOTIDE SEQUENCE</scope>
</reference>
<dbReference type="AlphaFoldDB" id="A0A6J6I4I8"/>
<accession>A0A6J6I4I8</accession>
<proteinExistence type="predicted"/>
<protein>
    <submittedName>
        <fullName evidence="1">Unannotated protein</fullName>
    </submittedName>
</protein>
<dbReference type="EMBL" id="CAEZVH010000016">
    <property type="protein sequence ID" value="CAB4621352.1"/>
    <property type="molecule type" value="Genomic_DNA"/>
</dbReference>